<dbReference type="RefSeq" id="WP_066315229.1">
    <property type="nucleotide sequence ID" value="NZ_LQRT01000024.1"/>
</dbReference>
<name>A0A162Z7F3_9FLAO</name>
<comment type="similarity">
    <text evidence="1">Belongs to the metallo-beta-lactamase superfamily.</text>
</comment>
<keyword evidence="7" id="KW-1185">Reference proteome</keyword>
<comment type="caution">
    <text evidence="6">The sequence shown here is derived from an EMBL/GenBank/DDBJ whole genome shotgun (WGS) entry which is preliminary data.</text>
</comment>
<evidence type="ECO:0000256" key="2">
    <source>
        <dbReference type="ARBA" id="ARBA00022723"/>
    </source>
</evidence>
<dbReference type="CDD" id="cd07729">
    <property type="entry name" value="AHL_lactonase_MBL-fold"/>
    <property type="match status" value="1"/>
</dbReference>
<sequence length="292" mass="33060">MKKYIALLFLTVVLFACKETKKEKSETTVVSEEIKKPEVKLYTFSGGKVLVNNLELFSQDTTYHGQSKEFADAFYVVSHPKGNLMWDAGLPETLIGLPEPFTDPSGAFTVSRKDSVVNQLKSIGMTVQDIKYIALSHTHFDHTGHANTFKNSTWLVQKTEYDSITSPTSQKINADNYNAIKELTTTKKLNGDFDVFGDGSVVIKSMPGHTPGHQVLYLDLAEHGPLLLSGDLYHLYENREHKRIPIFNFDVDQTLESMDKFEAFAEENKAKVYLQHQKEDFNKLPKAPKYLN</sequence>
<dbReference type="PANTHER" id="PTHR42978">
    <property type="entry name" value="QUORUM-QUENCHING LACTONASE YTNP-RELATED-RELATED"/>
    <property type="match status" value="1"/>
</dbReference>
<dbReference type="SUPFAM" id="SSF56281">
    <property type="entry name" value="Metallo-hydrolase/oxidoreductase"/>
    <property type="match status" value="1"/>
</dbReference>
<evidence type="ECO:0000313" key="6">
    <source>
        <dbReference type="EMBL" id="KZS39601.1"/>
    </source>
</evidence>
<dbReference type="InterPro" id="IPR001279">
    <property type="entry name" value="Metallo-B-lactamas"/>
</dbReference>
<organism evidence="6 7">
    <name type="scientific">Aquimarina aggregata</name>
    <dbReference type="NCBI Taxonomy" id="1642818"/>
    <lineage>
        <taxon>Bacteria</taxon>
        <taxon>Pseudomonadati</taxon>
        <taxon>Bacteroidota</taxon>
        <taxon>Flavobacteriia</taxon>
        <taxon>Flavobacteriales</taxon>
        <taxon>Flavobacteriaceae</taxon>
        <taxon>Aquimarina</taxon>
    </lineage>
</organism>
<dbReference type="InterPro" id="IPR036866">
    <property type="entry name" value="RibonucZ/Hydroxyglut_hydro"/>
</dbReference>
<evidence type="ECO:0000313" key="7">
    <source>
        <dbReference type="Proteomes" id="UP000076715"/>
    </source>
</evidence>
<dbReference type="GO" id="GO:0046872">
    <property type="term" value="F:metal ion binding"/>
    <property type="evidence" value="ECO:0007669"/>
    <property type="project" value="UniProtKB-KW"/>
</dbReference>
<dbReference type="AlphaFoldDB" id="A0A162Z7F3"/>
<protein>
    <submittedName>
        <fullName evidence="6">MBL fold metallo-hydrolase</fullName>
    </submittedName>
</protein>
<dbReference type="InterPro" id="IPR051013">
    <property type="entry name" value="MBL_superfamily_lactonases"/>
</dbReference>
<dbReference type="Pfam" id="PF00753">
    <property type="entry name" value="Lactamase_B"/>
    <property type="match status" value="1"/>
</dbReference>
<dbReference type="SMART" id="SM00849">
    <property type="entry name" value="Lactamase_B"/>
    <property type="match status" value="1"/>
</dbReference>
<dbReference type="Proteomes" id="UP000076715">
    <property type="component" value="Unassembled WGS sequence"/>
</dbReference>
<dbReference type="GO" id="GO:0016787">
    <property type="term" value="F:hydrolase activity"/>
    <property type="evidence" value="ECO:0007669"/>
    <property type="project" value="UniProtKB-KW"/>
</dbReference>
<evidence type="ECO:0000256" key="4">
    <source>
        <dbReference type="ARBA" id="ARBA00022833"/>
    </source>
</evidence>
<accession>A0A162Z7F3</accession>
<gene>
    <name evidence="6" type="ORF">AWE51_08090</name>
</gene>
<dbReference type="Gene3D" id="3.60.15.10">
    <property type="entry name" value="Ribonuclease Z/Hydroxyacylglutathione hydrolase-like"/>
    <property type="match status" value="1"/>
</dbReference>
<dbReference type="EMBL" id="LQRT01000024">
    <property type="protein sequence ID" value="KZS39601.1"/>
    <property type="molecule type" value="Genomic_DNA"/>
</dbReference>
<keyword evidence="4" id="KW-0862">Zinc</keyword>
<reference evidence="6 7" key="1">
    <citation type="submission" date="2016-01" db="EMBL/GenBank/DDBJ databases">
        <title>The draft genome sequence of Aquimarina sp. RZW4-3-2.</title>
        <authorList>
            <person name="Wang Y."/>
        </authorList>
    </citation>
    <scope>NUCLEOTIDE SEQUENCE [LARGE SCALE GENOMIC DNA]</scope>
    <source>
        <strain evidence="6 7">RZW4-3-2</strain>
    </source>
</reference>
<evidence type="ECO:0000256" key="3">
    <source>
        <dbReference type="ARBA" id="ARBA00022801"/>
    </source>
</evidence>
<dbReference type="PROSITE" id="PS51257">
    <property type="entry name" value="PROKAR_LIPOPROTEIN"/>
    <property type="match status" value="1"/>
</dbReference>
<feature type="domain" description="Metallo-beta-lactamase" evidence="5">
    <location>
        <begin position="70"/>
        <end position="276"/>
    </location>
</feature>
<keyword evidence="3 6" id="KW-0378">Hydrolase</keyword>
<proteinExistence type="inferred from homology"/>
<dbReference type="OrthoDB" id="9802248at2"/>
<evidence type="ECO:0000259" key="5">
    <source>
        <dbReference type="SMART" id="SM00849"/>
    </source>
</evidence>
<dbReference type="STRING" id="1642818.AWE51_08090"/>
<evidence type="ECO:0000256" key="1">
    <source>
        <dbReference type="ARBA" id="ARBA00007749"/>
    </source>
</evidence>
<dbReference type="PANTHER" id="PTHR42978:SF3">
    <property type="entry name" value="BLR3078 PROTEIN"/>
    <property type="match status" value="1"/>
</dbReference>
<keyword evidence="2" id="KW-0479">Metal-binding</keyword>